<comment type="cofactor">
    <cofactor evidence="1">
        <name>Mg(2+)</name>
        <dbReference type="ChEBI" id="CHEBI:18420"/>
    </cofactor>
</comment>
<dbReference type="SUPFAM" id="SSF52540">
    <property type="entry name" value="P-loop containing nucleoside triphosphate hydrolases"/>
    <property type="match status" value="2"/>
</dbReference>
<dbReference type="GO" id="GO:0006281">
    <property type="term" value="P:DNA repair"/>
    <property type="evidence" value="ECO:0007669"/>
    <property type="project" value="UniProtKB-KW"/>
</dbReference>
<dbReference type="GO" id="GO:0016787">
    <property type="term" value="F:hydrolase activity"/>
    <property type="evidence" value="ECO:0007669"/>
    <property type="project" value="UniProtKB-KW"/>
</dbReference>
<keyword evidence="1" id="KW-0547">Nucleotide-binding</keyword>
<dbReference type="Gene3D" id="3.40.50.300">
    <property type="entry name" value="P-loop containing nucleotide triphosphate hydrolases"/>
    <property type="match status" value="1"/>
</dbReference>
<accession>A0AAW1HMK0</accession>
<feature type="domain" description="DNA helicase Pif1-like DEAD-box helicase" evidence="2">
    <location>
        <begin position="2"/>
        <end position="162"/>
    </location>
</feature>
<sequence length="345" mass="38829">MGRIVLPTATSGIAAANIPSGRTSHSRFKIPIDLETSLSCDVPKQGSLAALIREADLLIWDEASMARRENIESLENLLRNLCNPKLPFGGKVVVFGGDFRQILPIVPRKSLKEAVNASLVTSHLWPGMIRFRLMENIRARENPQFAQFLLALGDGELQREEEEYVEVSPNIIKSTDSEDNDPLVEITSMLLRELEAGNFSSETFTTQAILTPMNKDVDVLNSMLIEKFPGKAVYYRSFDVMLDDNCNIYPTDKLCPGGMSPHDLVLKENCPVILLRNILPSFRLCNGTRLICSRFFPNLIDCIIVTGHHKGEHVFIPRIKLRPPSSNGYPFQFQRKQFPIKLSFQ</sequence>
<keyword evidence="1" id="KW-0227">DNA damage</keyword>
<dbReference type="PANTHER" id="PTHR10492">
    <property type="match status" value="1"/>
</dbReference>
<feature type="domain" description="DNA helicase Pif1-like 2B" evidence="3">
    <location>
        <begin position="258"/>
        <end position="293"/>
    </location>
</feature>
<dbReference type="Pfam" id="PF05970">
    <property type="entry name" value="PIF1"/>
    <property type="match status" value="1"/>
</dbReference>
<dbReference type="PANTHER" id="PTHR10492:SF94">
    <property type="entry name" value="ATP-DEPENDENT DNA HELICASE"/>
    <property type="match status" value="1"/>
</dbReference>
<dbReference type="GO" id="GO:0005524">
    <property type="term" value="F:ATP binding"/>
    <property type="evidence" value="ECO:0007669"/>
    <property type="project" value="UniProtKB-KW"/>
</dbReference>
<evidence type="ECO:0000256" key="1">
    <source>
        <dbReference type="RuleBase" id="RU363044"/>
    </source>
</evidence>
<evidence type="ECO:0000313" key="5">
    <source>
        <dbReference type="Proteomes" id="UP001443914"/>
    </source>
</evidence>
<comment type="catalytic activity">
    <reaction evidence="1">
        <text>ATP + H2O = ADP + phosphate + H(+)</text>
        <dbReference type="Rhea" id="RHEA:13065"/>
        <dbReference type="ChEBI" id="CHEBI:15377"/>
        <dbReference type="ChEBI" id="CHEBI:15378"/>
        <dbReference type="ChEBI" id="CHEBI:30616"/>
        <dbReference type="ChEBI" id="CHEBI:43474"/>
        <dbReference type="ChEBI" id="CHEBI:456216"/>
        <dbReference type="EC" id="5.6.2.3"/>
    </reaction>
</comment>
<dbReference type="GO" id="GO:0006310">
    <property type="term" value="P:DNA recombination"/>
    <property type="evidence" value="ECO:0007669"/>
    <property type="project" value="UniProtKB-KW"/>
</dbReference>
<dbReference type="InterPro" id="IPR010285">
    <property type="entry name" value="DNA_helicase_pif1-like_DEAD"/>
</dbReference>
<organism evidence="4 5">
    <name type="scientific">Saponaria officinalis</name>
    <name type="common">Common soapwort</name>
    <name type="synonym">Lychnis saponaria</name>
    <dbReference type="NCBI Taxonomy" id="3572"/>
    <lineage>
        <taxon>Eukaryota</taxon>
        <taxon>Viridiplantae</taxon>
        <taxon>Streptophyta</taxon>
        <taxon>Embryophyta</taxon>
        <taxon>Tracheophyta</taxon>
        <taxon>Spermatophyta</taxon>
        <taxon>Magnoliopsida</taxon>
        <taxon>eudicotyledons</taxon>
        <taxon>Gunneridae</taxon>
        <taxon>Pentapetalae</taxon>
        <taxon>Caryophyllales</taxon>
        <taxon>Caryophyllaceae</taxon>
        <taxon>Caryophylleae</taxon>
        <taxon>Saponaria</taxon>
    </lineage>
</organism>
<dbReference type="GO" id="GO:0000723">
    <property type="term" value="P:telomere maintenance"/>
    <property type="evidence" value="ECO:0007669"/>
    <property type="project" value="InterPro"/>
</dbReference>
<keyword evidence="1" id="KW-0233">DNA recombination</keyword>
<gene>
    <name evidence="4" type="ORF">RND81_11G158500</name>
</gene>
<keyword evidence="1" id="KW-0378">Hydrolase</keyword>
<proteinExistence type="inferred from homology"/>
<evidence type="ECO:0000259" key="3">
    <source>
        <dbReference type="Pfam" id="PF21530"/>
    </source>
</evidence>
<keyword evidence="1" id="KW-0347">Helicase</keyword>
<comment type="similarity">
    <text evidence="1">Belongs to the helicase family.</text>
</comment>
<evidence type="ECO:0000313" key="4">
    <source>
        <dbReference type="EMBL" id="KAK9677652.1"/>
    </source>
</evidence>
<keyword evidence="1" id="KW-0067">ATP-binding</keyword>
<keyword evidence="5" id="KW-1185">Reference proteome</keyword>
<name>A0AAW1HMK0_SAPOF</name>
<dbReference type="InterPro" id="IPR049163">
    <property type="entry name" value="Pif1-like_2B_dom"/>
</dbReference>
<dbReference type="InterPro" id="IPR027417">
    <property type="entry name" value="P-loop_NTPase"/>
</dbReference>
<dbReference type="EMBL" id="JBDFQZ010000011">
    <property type="protein sequence ID" value="KAK9677652.1"/>
    <property type="molecule type" value="Genomic_DNA"/>
</dbReference>
<dbReference type="Proteomes" id="UP001443914">
    <property type="component" value="Unassembled WGS sequence"/>
</dbReference>
<evidence type="ECO:0000259" key="2">
    <source>
        <dbReference type="Pfam" id="PF05970"/>
    </source>
</evidence>
<comment type="caution">
    <text evidence="4">The sequence shown here is derived from an EMBL/GenBank/DDBJ whole genome shotgun (WGS) entry which is preliminary data.</text>
</comment>
<dbReference type="Pfam" id="PF21530">
    <property type="entry name" value="Pif1_2B_dom"/>
    <property type="match status" value="1"/>
</dbReference>
<dbReference type="GO" id="GO:0043139">
    <property type="term" value="F:5'-3' DNA helicase activity"/>
    <property type="evidence" value="ECO:0007669"/>
    <property type="project" value="UniProtKB-EC"/>
</dbReference>
<dbReference type="EC" id="5.6.2.3" evidence="1"/>
<dbReference type="AlphaFoldDB" id="A0AAW1HMK0"/>
<keyword evidence="1" id="KW-0234">DNA repair</keyword>
<protein>
    <recommendedName>
        <fullName evidence="1">ATP-dependent DNA helicase</fullName>
        <ecNumber evidence="1">5.6.2.3</ecNumber>
    </recommendedName>
</protein>
<reference evidence="4" key="1">
    <citation type="submission" date="2024-03" db="EMBL/GenBank/DDBJ databases">
        <title>WGS assembly of Saponaria officinalis var. Norfolk2.</title>
        <authorList>
            <person name="Jenkins J."/>
            <person name="Shu S."/>
            <person name="Grimwood J."/>
            <person name="Barry K."/>
            <person name="Goodstein D."/>
            <person name="Schmutz J."/>
            <person name="Leebens-Mack J."/>
            <person name="Osbourn A."/>
        </authorList>
    </citation>
    <scope>NUCLEOTIDE SEQUENCE [LARGE SCALE GENOMIC DNA]</scope>
    <source>
        <strain evidence="4">JIC</strain>
    </source>
</reference>